<dbReference type="RefSeq" id="XP_016263141.1">
    <property type="nucleotide sequence ID" value="XM_016407537.1"/>
</dbReference>
<dbReference type="VEuPathDB" id="FungiDB:PV06_06424"/>
<feature type="region of interest" description="Disordered" evidence="2">
    <location>
        <begin position="377"/>
        <end position="414"/>
    </location>
</feature>
<feature type="region of interest" description="Disordered" evidence="2">
    <location>
        <begin position="457"/>
        <end position="493"/>
    </location>
</feature>
<dbReference type="GeneID" id="27358498"/>
<keyword evidence="1" id="KW-0175">Coiled coil</keyword>
<dbReference type="PANTHER" id="PTHR42470">
    <property type="entry name" value="VAST DOMAIN-CONTAINING PROTEIN"/>
    <property type="match status" value="1"/>
</dbReference>
<proteinExistence type="predicted"/>
<keyword evidence="5" id="KW-1185">Reference proteome</keyword>
<gene>
    <name evidence="4" type="ORF">PV06_06424</name>
</gene>
<dbReference type="InterPro" id="IPR057684">
    <property type="entry name" value="DUF7924"/>
</dbReference>
<dbReference type="EMBL" id="KN847336">
    <property type="protein sequence ID" value="KIW42925.1"/>
    <property type="molecule type" value="Genomic_DNA"/>
</dbReference>
<evidence type="ECO:0000259" key="3">
    <source>
        <dbReference type="Pfam" id="PF25545"/>
    </source>
</evidence>
<reference evidence="4 5" key="1">
    <citation type="submission" date="2015-01" db="EMBL/GenBank/DDBJ databases">
        <title>The Genome Sequence of Exophiala oligosperma CBS72588.</title>
        <authorList>
            <consortium name="The Broad Institute Genomics Platform"/>
            <person name="Cuomo C."/>
            <person name="de Hoog S."/>
            <person name="Gorbushina A."/>
            <person name="Stielow B."/>
            <person name="Teixiera M."/>
            <person name="Abouelleil A."/>
            <person name="Chapman S.B."/>
            <person name="Priest M."/>
            <person name="Young S.K."/>
            <person name="Wortman J."/>
            <person name="Nusbaum C."/>
            <person name="Birren B."/>
        </authorList>
    </citation>
    <scope>NUCLEOTIDE SEQUENCE [LARGE SCALE GENOMIC DNA]</scope>
    <source>
        <strain evidence="4 5">CBS 72588</strain>
    </source>
</reference>
<dbReference type="Pfam" id="PF25545">
    <property type="entry name" value="DUF7924"/>
    <property type="match status" value="1"/>
</dbReference>
<feature type="compositionally biased region" description="Low complexity" evidence="2">
    <location>
        <begin position="457"/>
        <end position="479"/>
    </location>
</feature>
<dbReference type="HOGENOM" id="CLU_030881_0_0_1"/>
<evidence type="ECO:0000256" key="1">
    <source>
        <dbReference type="SAM" id="Coils"/>
    </source>
</evidence>
<dbReference type="Proteomes" id="UP000053342">
    <property type="component" value="Unassembled WGS sequence"/>
</dbReference>
<feature type="domain" description="DUF7924" evidence="3">
    <location>
        <begin position="120"/>
        <end position="301"/>
    </location>
</feature>
<feature type="coiled-coil region" evidence="1">
    <location>
        <begin position="425"/>
        <end position="452"/>
    </location>
</feature>
<sequence length="493" mass="54417">MSLSSESPSSSSADDLPPSSFDGSHLPWSAFRQEVLVSHGVRILDSPPKECLPTSFLKIVEAAHEGTPRFDNEKSSFWDQVMTGRGFGPSPLFPPTLLPPLEKVSRLARCMVPSFSREAMPERVVHQLGPLYELSVPRPGLGCGFSTHAFTTKELASLPHWLQATGTTVHFDTGFVSPGATMYCPFLTFERAYGNKQHQVESANNHCAVAGAFSARALQMLYAMAWKGDMMPELPVAFSCTIDNSFALLNLHWIDHGQAYCMAPVCQFDLSKQAHFDKFLAWIQGIGEWALGHVLPLVKQAITRLQTAKSIPPTPGVPIRLRIDTKMNSNELIMSSLKTAFDNIPWRFDDEDYTPSCSSTASWGSPMVSEETFQTLSYPAVHPPRSNTREPPAPARRGGAKTNPSPATPPPSYLQNQDIVWQKRFGHAMDEIRELQQQISTLKRDFDSAMIMLRDQITSIKRSSKDSSPSTPKGGPSTRVTDHSINSCPLTPS</sequence>
<dbReference type="PANTHER" id="PTHR42470:SF1">
    <property type="entry name" value="VAST DOMAIN-CONTAINING PROTEIN"/>
    <property type="match status" value="1"/>
</dbReference>
<dbReference type="OrthoDB" id="4136440at2759"/>
<name>A0A0D2DKJ9_9EURO</name>
<evidence type="ECO:0000256" key="2">
    <source>
        <dbReference type="SAM" id="MobiDB-lite"/>
    </source>
</evidence>
<dbReference type="AlphaFoldDB" id="A0A0D2DKJ9"/>
<protein>
    <recommendedName>
        <fullName evidence="3">DUF7924 domain-containing protein</fullName>
    </recommendedName>
</protein>
<evidence type="ECO:0000313" key="5">
    <source>
        <dbReference type="Proteomes" id="UP000053342"/>
    </source>
</evidence>
<accession>A0A0D2DKJ9</accession>
<feature type="compositionally biased region" description="Polar residues" evidence="2">
    <location>
        <begin position="483"/>
        <end position="493"/>
    </location>
</feature>
<organism evidence="4 5">
    <name type="scientific">Exophiala oligosperma</name>
    <dbReference type="NCBI Taxonomy" id="215243"/>
    <lineage>
        <taxon>Eukaryota</taxon>
        <taxon>Fungi</taxon>
        <taxon>Dikarya</taxon>
        <taxon>Ascomycota</taxon>
        <taxon>Pezizomycotina</taxon>
        <taxon>Eurotiomycetes</taxon>
        <taxon>Chaetothyriomycetidae</taxon>
        <taxon>Chaetothyriales</taxon>
        <taxon>Herpotrichiellaceae</taxon>
        <taxon>Exophiala</taxon>
    </lineage>
</organism>
<evidence type="ECO:0000313" key="4">
    <source>
        <dbReference type="EMBL" id="KIW42925.1"/>
    </source>
</evidence>